<dbReference type="PROSITE" id="PS00742">
    <property type="entry name" value="PEP_ENZYMES_2"/>
    <property type="match status" value="1"/>
</dbReference>
<evidence type="ECO:0000256" key="15">
    <source>
        <dbReference type="ARBA" id="ARBA00022842"/>
    </source>
</evidence>
<keyword evidence="14 17" id="KW-0418">Kinase</keyword>
<dbReference type="EC" id="2.7.3.9" evidence="6 17"/>
<feature type="domain" description="PEP-utilising enzyme C-terminal" evidence="22">
    <location>
        <begin position="267"/>
        <end position="552"/>
    </location>
</feature>
<comment type="caution">
    <text evidence="24">The sequence shown here is derived from an EMBL/GenBank/DDBJ whole genome shotgun (WGS) entry which is preliminary data.</text>
</comment>
<evidence type="ECO:0000256" key="11">
    <source>
        <dbReference type="ARBA" id="ARBA00022679"/>
    </source>
</evidence>
<keyword evidence="12 17" id="KW-0598">Phosphotransferase system</keyword>
<accession>A0A2A2G881</accession>
<comment type="cofactor">
    <cofactor evidence="2 17 20">
        <name>Mg(2+)</name>
        <dbReference type="ChEBI" id="CHEBI:18420"/>
    </cofactor>
</comment>
<feature type="domain" description="PEP-utilising enzyme mobile" evidence="21">
    <location>
        <begin position="165"/>
        <end position="238"/>
    </location>
</feature>
<dbReference type="InterPro" id="IPR018274">
    <property type="entry name" value="PEP_util_AS"/>
</dbReference>
<feature type="binding site" evidence="19">
    <location>
        <begin position="467"/>
        <end position="468"/>
    </location>
    <ligand>
        <name>phosphoenolpyruvate</name>
        <dbReference type="ChEBI" id="CHEBI:58702"/>
    </ligand>
</feature>
<evidence type="ECO:0000256" key="8">
    <source>
        <dbReference type="ARBA" id="ARBA00022448"/>
    </source>
</evidence>
<comment type="subcellular location">
    <subcellularLocation>
        <location evidence="4 17">Cytoplasm</location>
    </subcellularLocation>
</comment>
<evidence type="ECO:0000256" key="2">
    <source>
        <dbReference type="ARBA" id="ARBA00001946"/>
    </source>
</evidence>
<dbReference type="Gene3D" id="3.20.20.60">
    <property type="entry name" value="Phosphoenolpyruvate-binding domains"/>
    <property type="match status" value="1"/>
</dbReference>
<dbReference type="PANTHER" id="PTHR46244:SF3">
    <property type="entry name" value="PHOSPHOENOLPYRUVATE-PROTEIN PHOSPHOTRANSFERASE"/>
    <property type="match status" value="1"/>
</dbReference>
<dbReference type="SUPFAM" id="SSF52009">
    <property type="entry name" value="Phosphohistidine domain"/>
    <property type="match status" value="1"/>
</dbReference>
<evidence type="ECO:0000256" key="20">
    <source>
        <dbReference type="PIRSR" id="PIRSR000732-3"/>
    </source>
</evidence>
<evidence type="ECO:0000256" key="7">
    <source>
        <dbReference type="ARBA" id="ARBA00016544"/>
    </source>
</evidence>
<dbReference type="Gene3D" id="3.50.30.10">
    <property type="entry name" value="Phosphohistidine domain"/>
    <property type="match status" value="1"/>
</dbReference>
<comment type="catalytic activity">
    <reaction evidence="1 17">
        <text>L-histidyl-[protein] + phosphoenolpyruvate = N(pros)-phospho-L-histidyl-[protein] + pyruvate</text>
        <dbReference type="Rhea" id="RHEA:23880"/>
        <dbReference type="Rhea" id="RHEA-COMP:9745"/>
        <dbReference type="Rhea" id="RHEA-COMP:9746"/>
        <dbReference type="ChEBI" id="CHEBI:15361"/>
        <dbReference type="ChEBI" id="CHEBI:29979"/>
        <dbReference type="ChEBI" id="CHEBI:58702"/>
        <dbReference type="ChEBI" id="CHEBI:64837"/>
        <dbReference type="EC" id="2.7.3.9"/>
    </reaction>
</comment>
<dbReference type="InterPro" id="IPR008731">
    <property type="entry name" value="PTS_EIN"/>
</dbReference>
<feature type="active site" description="Proton donor" evidence="18">
    <location>
        <position position="515"/>
    </location>
</feature>
<dbReference type="InterPro" id="IPR040442">
    <property type="entry name" value="Pyrv_kinase-like_dom_sf"/>
</dbReference>
<feature type="binding site" evidence="19">
    <location>
        <position position="345"/>
    </location>
    <ligand>
        <name>phosphoenolpyruvate</name>
        <dbReference type="ChEBI" id="CHEBI:58702"/>
    </ligand>
</feature>
<reference evidence="24 25" key="1">
    <citation type="submission" date="2017-08" db="EMBL/GenBank/DDBJ databases">
        <title>Aliifodinibius alkalisoli sp. nov., isolated from saline alkaline soil.</title>
        <authorList>
            <person name="Liu D."/>
            <person name="Zhang G."/>
        </authorList>
    </citation>
    <scope>NUCLEOTIDE SEQUENCE [LARGE SCALE GENOMIC DNA]</scope>
    <source>
        <strain evidence="24 25">WN023</strain>
    </source>
</reference>
<dbReference type="Pfam" id="PF00391">
    <property type="entry name" value="PEP-utilizers"/>
    <property type="match status" value="1"/>
</dbReference>
<name>A0A2A2G881_9BACT</name>
<gene>
    <name evidence="24" type="primary">ptsP</name>
    <name evidence="24" type="ORF">CK503_14095</name>
</gene>
<dbReference type="SUPFAM" id="SSF47831">
    <property type="entry name" value="Enzyme I of the PEP:sugar phosphotransferase system HPr-binding (sub)domain"/>
    <property type="match status" value="1"/>
</dbReference>
<evidence type="ECO:0000256" key="1">
    <source>
        <dbReference type="ARBA" id="ARBA00000683"/>
    </source>
</evidence>
<feature type="domain" description="Phosphotransferase system enzyme I N-terminal" evidence="23">
    <location>
        <begin position="24"/>
        <end position="134"/>
    </location>
</feature>
<dbReference type="GO" id="GO:0005737">
    <property type="term" value="C:cytoplasm"/>
    <property type="evidence" value="ECO:0007669"/>
    <property type="project" value="UniProtKB-SubCell"/>
</dbReference>
<proteinExistence type="inferred from homology"/>
<dbReference type="Pfam" id="PF05524">
    <property type="entry name" value="PEP-utilisers_N"/>
    <property type="match status" value="1"/>
</dbReference>
<dbReference type="InterPro" id="IPR024692">
    <property type="entry name" value="PTS_EI"/>
</dbReference>
<evidence type="ECO:0000259" key="21">
    <source>
        <dbReference type="Pfam" id="PF00391"/>
    </source>
</evidence>
<evidence type="ECO:0000256" key="18">
    <source>
        <dbReference type="PIRSR" id="PIRSR000732-1"/>
    </source>
</evidence>
<evidence type="ECO:0000256" key="9">
    <source>
        <dbReference type="ARBA" id="ARBA00022490"/>
    </source>
</evidence>
<organism evidence="24 25">
    <name type="scientific">Fodinibius salipaludis</name>
    <dbReference type="NCBI Taxonomy" id="2032627"/>
    <lineage>
        <taxon>Bacteria</taxon>
        <taxon>Pseudomonadati</taxon>
        <taxon>Balneolota</taxon>
        <taxon>Balneolia</taxon>
        <taxon>Balneolales</taxon>
        <taxon>Balneolaceae</taxon>
        <taxon>Fodinibius</taxon>
    </lineage>
</organism>
<evidence type="ECO:0000256" key="5">
    <source>
        <dbReference type="ARBA" id="ARBA00007837"/>
    </source>
</evidence>
<dbReference type="Proteomes" id="UP000218831">
    <property type="component" value="Unassembled WGS sequence"/>
</dbReference>
<dbReference type="SUPFAM" id="SSF51621">
    <property type="entry name" value="Phosphoenolpyruvate/pyruvate domain"/>
    <property type="match status" value="1"/>
</dbReference>
<keyword evidence="8 17" id="KW-0813">Transport</keyword>
<evidence type="ECO:0000256" key="16">
    <source>
        <dbReference type="ARBA" id="ARBA00033235"/>
    </source>
</evidence>
<dbReference type="InterPro" id="IPR050499">
    <property type="entry name" value="PEP-utilizing_PTS_enzyme"/>
</dbReference>
<dbReference type="Pfam" id="PF02896">
    <property type="entry name" value="PEP-utilizers_C"/>
    <property type="match status" value="1"/>
</dbReference>
<dbReference type="InterPro" id="IPR006318">
    <property type="entry name" value="PTS_EI-like"/>
</dbReference>
<dbReference type="PANTHER" id="PTHR46244">
    <property type="entry name" value="PHOSPHOENOLPYRUVATE-PROTEIN PHOSPHOTRANSFERASE"/>
    <property type="match status" value="1"/>
</dbReference>
<protein>
    <recommendedName>
        <fullName evidence="7 17">Phosphoenolpyruvate-protein phosphotransferase</fullName>
        <ecNumber evidence="6 17">2.7.3.9</ecNumber>
    </recommendedName>
    <alternativeName>
        <fullName evidence="16 17">Phosphotransferase system, enzyme I</fullName>
    </alternativeName>
</protein>
<dbReference type="InterPro" id="IPR008279">
    <property type="entry name" value="PEP-util_enz_mobile_dom"/>
</dbReference>
<evidence type="ECO:0000256" key="13">
    <source>
        <dbReference type="ARBA" id="ARBA00022723"/>
    </source>
</evidence>
<evidence type="ECO:0000313" key="24">
    <source>
        <dbReference type="EMBL" id="PAU93047.1"/>
    </source>
</evidence>
<dbReference type="InterPro" id="IPR000121">
    <property type="entry name" value="PEP_util_C"/>
</dbReference>
<comment type="function">
    <text evidence="3 17">General (non sugar-specific) component of the phosphoenolpyruvate-dependent sugar phosphotransferase system (sugar PTS). This major carbohydrate active-transport system catalyzes the phosphorylation of incoming sugar substrates concomitantly with their translocation across the cell membrane. Enzyme I transfers the phosphoryl group from phosphoenolpyruvate (PEP) to the phosphoryl carrier protein (HPr).</text>
</comment>
<keyword evidence="25" id="KW-1185">Reference proteome</keyword>
<evidence type="ECO:0000259" key="22">
    <source>
        <dbReference type="Pfam" id="PF02896"/>
    </source>
</evidence>
<feature type="active site" description="Tele-phosphohistidine intermediate" evidence="18">
    <location>
        <position position="202"/>
    </location>
</feature>
<evidence type="ECO:0000313" key="25">
    <source>
        <dbReference type="Proteomes" id="UP000218831"/>
    </source>
</evidence>
<keyword evidence="11 17" id="KW-0808">Transferase</keyword>
<feature type="binding site" evidence="20">
    <location>
        <position position="444"/>
    </location>
    <ligand>
        <name>Mg(2+)</name>
        <dbReference type="ChEBI" id="CHEBI:18420"/>
    </ligand>
</feature>
<dbReference type="GO" id="GO:0008965">
    <property type="term" value="F:phosphoenolpyruvate-protein phosphotransferase activity"/>
    <property type="evidence" value="ECO:0007669"/>
    <property type="project" value="UniProtKB-EC"/>
</dbReference>
<keyword evidence="15 17" id="KW-0460">Magnesium</keyword>
<feature type="binding site" evidence="20">
    <location>
        <position position="468"/>
    </location>
    <ligand>
        <name>Mg(2+)</name>
        <dbReference type="ChEBI" id="CHEBI:18420"/>
    </ligand>
</feature>
<feature type="binding site" evidence="19">
    <location>
        <position position="478"/>
    </location>
    <ligand>
        <name>phosphoenolpyruvate</name>
        <dbReference type="ChEBI" id="CHEBI:58702"/>
    </ligand>
</feature>
<dbReference type="GO" id="GO:0046872">
    <property type="term" value="F:metal ion binding"/>
    <property type="evidence" value="ECO:0007669"/>
    <property type="project" value="UniProtKB-KW"/>
</dbReference>
<keyword evidence="13 17" id="KW-0479">Metal-binding</keyword>
<evidence type="ECO:0000256" key="4">
    <source>
        <dbReference type="ARBA" id="ARBA00004496"/>
    </source>
</evidence>
<feature type="binding site" evidence="19">
    <location>
        <position position="309"/>
    </location>
    <ligand>
        <name>phosphoenolpyruvate</name>
        <dbReference type="ChEBI" id="CHEBI:58702"/>
    </ligand>
</feature>
<dbReference type="EMBL" id="NSKE01000011">
    <property type="protein sequence ID" value="PAU93047.1"/>
    <property type="molecule type" value="Genomic_DNA"/>
</dbReference>
<keyword evidence="24" id="KW-0670">Pyruvate</keyword>
<evidence type="ECO:0000256" key="6">
    <source>
        <dbReference type="ARBA" id="ARBA00012232"/>
    </source>
</evidence>
<evidence type="ECO:0000256" key="17">
    <source>
        <dbReference type="PIRNR" id="PIRNR000732"/>
    </source>
</evidence>
<evidence type="ECO:0000256" key="3">
    <source>
        <dbReference type="ARBA" id="ARBA00002728"/>
    </source>
</evidence>
<keyword evidence="9 17" id="KW-0963">Cytoplasm</keyword>
<evidence type="ECO:0000256" key="14">
    <source>
        <dbReference type="ARBA" id="ARBA00022777"/>
    </source>
</evidence>
<comment type="similarity">
    <text evidence="5 17">Belongs to the PEP-utilizing enzyme family.</text>
</comment>
<dbReference type="OrthoDB" id="9765468at2"/>
<evidence type="ECO:0000256" key="10">
    <source>
        <dbReference type="ARBA" id="ARBA00022597"/>
    </source>
</evidence>
<dbReference type="PRINTS" id="PR01736">
    <property type="entry name" value="PHPHTRNFRASE"/>
</dbReference>
<dbReference type="InterPro" id="IPR036637">
    <property type="entry name" value="Phosphohistidine_dom_sf"/>
</dbReference>
<sequence>MGLVRFMRMEMSNQLDKKEIFISGAPACPGIVIGDTSLYQRVRPNVSDTQIADDEAEDHIHKFYEALDVAEEELQVLLGNSELEESADLIQTQIAILKDPEMQDRVEQEISANNKPVDSAVESIFRNYLQVIQENHGGAFQNKSVDISDIRDRLLQIIHNKRDDIKEGTILVARELSPREVISFSNRNIKGLITDQGGATSHAAIIARSMNIPTVVGTQKATEVINFDDEVVLDGRNGEVVVNPKKETRQKYEHLITQQSKRKADFESLCKKPNETFDGKAFSLQANIEFAEELSIANKYQAEGVGLLRTESIYLSRKHFKNVDQQVAFYKSILELTTPHQVTIRLFDVGGDKFFGDEEKEQNPFLGWRGIRMLLEQPELLKNQLRAILETSADFMGRIRILVPMVSTIDEIYKLKNIIGEVQKELLNQGFDIDKNIPLGLMVEVPSVALKADLFASHADFLSVGTNDLTQYVLAVDRGNERISNLYDQRHPAIWRLIKEVAEAGERNEVPVSVCGELASDPIAASCLIGLGIDTLSMNAVVLPSVKQVLRSNSYIDMQQLAEKVLDAGTLDDIDNIFSNWETKE</sequence>
<dbReference type="AlphaFoldDB" id="A0A2A2G881"/>
<dbReference type="PIRSF" id="PIRSF000732">
    <property type="entry name" value="PTS_enzyme_I"/>
    <property type="match status" value="1"/>
</dbReference>
<dbReference type="InterPro" id="IPR023151">
    <property type="entry name" value="PEP_util_CS"/>
</dbReference>
<dbReference type="NCBIfam" id="TIGR01417">
    <property type="entry name" value="PTS_I_fam"/>
    <property type="match status" value="1"/>
</dbReference>
<dbReference type="PROSITE" id="PS00370">
    <property type="entry name" value="PEP_ENZYMES_PHOS_SITE"/>
    <property type="match status" value="1"/>
</dbReference>
<evidence type="ECO:0000259" key="23">
    <source>
        <dbReference type="Pfam" id="PF05524"/>
    </source>
</evidence>
<dbReference type="InterPro" id="IPR015813">
    <property type="entry name" value="Pyrv/PenolPyrv_kinase-like_dom"/>
</dbReference>
<dbReference type="GO" id="GO:0016301">
    <property type="term" value="F:kinase activity"/>
    <property type="evidence" value="ECO:0007669"/>
    <property type="project" value="UniProtKB-KW"/>
</dbReference>
<dbReference type="Gene3D" id="1.10.274.10">
    <property type="entry name" value="PtsI, HPr-binding domain"/>
    <property type="match status" value="1"/>
</dbReference>
<dbReference type="GO" id="GO:0009401">
    <property type="term" value="P:phosphoenolpyruvate-dependent sugar phosphotransferase system"/>
    <property type="evidence" value="ECO:0007669"/>
    <property type="project" value="UniProtKB-KW"/>
</dbReference>
<keyword evidence="10 17" id="KW-0762">Sugar transport</keyword>
<evidence type="ECO:0000256" key="12">
    <source>
        <dbReference type="ARBA" id="ARBA00022683"/>
    </source>
</evidence>
<dbReference type="InterPro" id="IPR036618">
    <property type="entry name" value="PtsI_HPr-bd_sf"/>
</dbReference>
<evidence type="ECO:0000256" key="19">
    <source>
        <dbReference type="PIRSR" id="PIRSR000732-2"/>
    </source>
</evidence>